<dbReference type="PANTHER" id="PTHR46268">
    <property type="entry name" value="STRESS RESPONSE PROTEIN NHAX"/>
    <property type="match status" value="1"/>
</dbReference>
<proteinExistence type="inferred from homology"/>
<name>A0A1H3TL84_9BACT</name>
<sequence>MIEKKAINLKPMNKTFTIICPTDFSECSLNAIEYAAKLGEKYNADLFLVHVPNKEDYQKLSSGTIGIDDQYGFINKKLQNLVQTVNEESLTKGLKSCTAEFVEGKTVDTILEFAESKNADLIVMGTEGVNDFKKNFIGTRASKVVDRSSVDVFLIPRKVYFKAPRKFVYATDYLEEDKIAVQKIVELAGFFESEIDIVHVGTKIKVIDKSLHLTMVQELKPFIRYEKINYVLKSYRDEPGLGLENYLITSKGDVLVTLSTKKSWFDQLFAQNLSRKMSYFINKPFLVLKTA</sequence>
<dbReference type="Proteomes" id="UP000199663">
    <property type="component" value="Unassembled WGS sequence"/>
</dbReference>
<keyword evidence="4" id="KW-1185">Reference proteome</keyword>
<organism evidence="3 4">
    <name type="scientific">Rhodonellum ikkaensis</name>
    <dbReference type="NCBI Taxonomy" id="336829"/>
    <lineage>
        <taxon>Bacteria</taxon>
        <taxon>Pseudomonadati</taxon>
        <taxon>Bacteroidota</taxon>
        <taxon>Cytophagia</taxon>
        <taxon>Cytophagales</taxon>
        <taxon>Cytophagaceae</taxon>
        <taxon>Rhodonellum</taxon>
    </lineage>
</organism>
<evidence type="ECO:0000256" key="1">
    <source>
        <dbReference type="ARBA" id="ARBA00008791"/>
    </source>
</evidence>
<dbReference type="SUPFAM" id="SSF52402">
    <property type="entry name" value="Adenine nucleotide alpha hydrolases-like"/>
    <property type="match status" value="2"/>
</dbReference>
<evidence type="ECO:0000259" key="2">
    <source>
        <dbReference type="Pfam" id="PF00582"/>
    </source>
</evidence>
<dbReference type="PRINTS" id="PR01438">
    <property type="entry name" value="UNVRSLSTRESS"/>
</dbReference>
<dbReference type="Pfam" id="PF00582">
    <property type="entry name" value="Usp"/>
    <property type="match status" value="1"/>
</dbReference>
<comment type="caution">
    <text evidence="3">The sequence shown here is derived from an EMBL/GenBank/DDBJ whole genome shotgun (WGS) entry which is preliminary data.</text>
</comment>
<comment type="similarity">
    <text evidence="1">Belongs to the universal stress protein A family.</text>
</comment>
<dbReference type="Gene3D" id="3.40.50.12370">
    <property type="match status" value="1"/>
</dbReference>
<evidence type="ECO:0000313" key="3">
    <source>
        <dbReference type="EMBL" id="SDZ50571.1"/>
    </source>
</evidence>
<dbReference type="InterPro" id="IPR006016">
    <property type="entry name" value="UspA"/>
</dbReference>
<dbReference type="CDD" id="cd00293">
    <property type="entry name" value="USP-like"/>
    <property type="match status" value="1"/>
</dbReference>
<dbReference type="PANTHER" id="PTHR46268:SF6">
    <property type="entry name" value="UNIVERSAL STRESS PROTEIN UP12"/>
    <property type="match status" value="1"/>
</dbReference>
<reference evidence="3 4" key="1">
    <citation type="submission" date="2016-10" db="EMBL/GenBank/DDBJ databases">
        <authorList>
            <person name="Varghese N."/>
            <person name="Submissions S."/>
        </authorList>
    </citation>
    <scope>NUCLEOTIDE SEQUENCE [LARGE SCALE GENOMIC DNA]</scope>
    <source>
        <strain evidence="3 4">DSM 17997</strain>
    </source>
</reference>
<dbReference type="InterPro" id="IPR006015">
    <property type="entry name" value="Universal_stress_UspA"/>
</dbReference>
<feature type="domain" description="UspA" evidence="2">
    <location>
        <begin position="17"/>
        <end position="156"/>
    </location>
</feature>
<accession>A0A1H3TL84</accession>
<protein>
    <submittedName>
        <fullName evidence="3">Nucleotide-binding universal stress protein, UspA family</fullName>
    </submittedName>
</protein>
<evidence type="ECO:0000313" key="4">
    <source>
        <dbReference type="Proteomes" id="UP000199663"/>
    </source>
</evidence>
<gene>
    <name evidence="3" type="ORF">SAMN05444412_11866</name>
</gene>
<dbReference type="EMBL" id="FNQC01000018">
    <property type="protein sequence ID" value="SDZ50571.1"/>
    <property type="molecule type" value="Genomic_DNA"/>
</dbReference>